<name>A0A0F4Z524_RASE3</name>
<feature type="region of interest" description="Disordered" evidence="1">
    <location>
        <begin position="1425"/>
        <end position="1479"/>
    </location>
</feature>
<evidence type="ECO:0000256" key="1">
    <source>
        <dbReference type="SAM" id="MobiDB-lite"/>
    </source>
</evidence>
<dbReference type="RefSeq" id="XP_013331605.1">
    <property type="nucleotide sequence ID" value="XM_013476151.1"/>
</dbReference>
<feature type="compositionally biased region" description="Polar residues" evidence="1">
    <location>
        <begin position="109"/>
        <end position="126"/>
    </location>
</feature>
<feature type="compositionally biased region" description="Polar residues" evidence="1">
    <location>
        <begin position="731"/>
        <end position="749"/>
    </location>
</feature>
<keyword evidence="2" id="KW-0812">Transmembrane</keyword>
<feature type="compositionally biased region" description="Low complexity" evidence="1">
    <location>
        <begin position="1425"/>
        <end position="1450"/>
    </location>
</feature>
<feature type="compositionally biased region" description="Polar residues" evidence="1">
    <location>
        <begin position="1088"/>
        <end position="1100"/>
    </location>
</feature>
<feature type="region of interest" description="Disordered" evidence="1">
    <location>
        <begin position="1"/>
        <end position="614"/>
    </location>
</feature>
<sequence length="1757" mass="191780">MSSHRLDHVRRPRLVEVKIPPQTVPSSTSPESAILDSPIVAPSRSMIPKPTNVSTERTRRPSTGASEDEQPTIRPYAKSSRPNDDARSSGLPRPAGNFSSHLPPRRPSENSTATSRSVLSSASPITPITPKTDRLGLSGDRPRNVLRRKAPFRKENGAFSIGTTASRKVEDTQPAAAATSSVATSGSAEQSVGHVSVSAQDPSQSRPADSASAMASKLPRLKTPNPIEESSTRPIPKELAGLSTVVNTHNLPPPPTPNFASAGSPSTRYSESPGMWSSRGSTPTSLSSYSPGIVQPAQVGYRLRQPSPTLVRKPIISRPLTSSQQAEREEHKSVGPQTSPGVSDSNPGTEQGRPVHVSGTNSSPENPTSPPPRKSSVEFKSPKQKDDEEHQQARKDQAVEDAEGHVFGSELQREATTGQSPTSKSPVAPRRPSRQGTDDLELQPSPVIKSNLMTLRTTGHTRRESAEKLHLGERPRPLPTPSAGASVESLQSNASSRIASRTEKPSQIPKRPARTLTKSPKASKDAQGTSSTRRFGLFSKKSKVELAGGNPSQPEKQTRKGPAAGTGHEGYGKYAHRGRRTSISSNSGTRARSTSTTRSGARSISSRKGSVSSRPDLEIDDFLLDRLEPVIINGGGMDQAELVRTQSGQSTSNLSVTSMSAHQTAKETQPLGGFSSESLVSSTEPFAQPPRFLRSDSHLPSQVEEGRQAALKDRSFQPPQKFETDTAEKGSMSQDEPTFSALPQISTEAPSAREASDSEAGNKPKKSDKRGKGMVWNFFYRTHSAGQKVPSPPASASHPTTELHATVTPVSNNRSVAHYALIDGDSNSLEEILRRVEESPPTEEENAPSSDTTADPDMKKPHGSSVLLPSPPALWTEYSNSREVRSASPKVFFQKDVNEDNVQPSQPRLSRLTPVGRIPQVVSRRDRDHKPAAESFSRPFSRDEAPSLTITANSQPDVYYSSSRPPLGVQTDVLPSKPFGPEPDTPKPSSDAVPNEGMKFASGAYASNEFLQFSPRKQSRVSSSTESEDTIMKAVTAMGPRSDWKPTEDEVWTEYDDLLDSVALPESGVLQQQPKSDEGGPFEMVTKASKTLQAELNASSDDAAVPETPSVVPPPASARSCDGSVRLRRSNIASALHSGSPSPQVSCNELTAGCGEETKSSQDAANSDRPSEPTQTNDPSIELRPSTPTTVPDFESTRRRNTVLFDIAERDREGTAAQTNLRSASLMTSRWLSFGRVLFSPAHNRVKSTDQERILVIDGLGNDDWSYYCALTYPNANVYSLSMRQTSSTSTHPAAWQPPENHHLIPHTSVDSPFPFPKGFFTVCILRFPAACSEYGQRNIISECKRVLRPGGYLEMSILDLDLVNMGNRTRKAVRMLKERIYLADPSISLKPASDNIQKLLGTFGFDNLKRCMVSVPVSGVIVGSSDSSNSNHSASTPTPKTSTGPSSNPASATESQSRKRTSSDTVEQSLGDLLSDPSPSASNDEYIARMVARVGRWWYTRCYEIPVLSDGAFDRSIWADRKLLRECQKRGTGFRLLIAYAQKPNEKRRTAIQNCNTERQKTHHGPRGPSLLAWRSRDSFCLFVSVYRVKLSRSLDDFIIWNVLLFLLHEIPIFNDQQLCWLFIIYSLSYITKIKTWSNSIQANQLLLYFPAPRDTLAHQNASDATCTDSASCVTFSLTWSSECKSRQSHYFILFLYFICLYRGMSIAISFSAGMFSIHSSRYADHPRIFQYQLKEKESGAWTISGDVLPALSVRF</sequence>
<feature type="region of interest" description="Disordered" evidence="1">
    <location>
        <begin position="1156"/>
        <end position="1198"/>
    </location>
</feature>
<proteinExistence type="predicted"/>
<dbReference type="SUPFAM" id="SSF53335">
    <property type="entry name" value="S-adenosyl-L-methionine-dependent methyltransferases"/>
    <property type="match status" value="1"/>
</dbReference>
<feature type="compositionally biased region" description="Polar residues" evidence="1">
    <location>
        <begin position="335"/>
        <end position="349"/>
    </location>
</feature>
<feature type="compositionally biased region" description="Low complexity" evidence="1">
    <location>
        <begin position="175"/>
        <end position="188"/>
    </location>
</feature>
<feature type="compositionally biased region" description="Polar residues" evidence="1">
    <location>
        <begin position="645"/>
        <end position="667"/>
    </location>
</feature>
<keyword evidence="2" id="KW-0472">Membrane</keyword>
<feature type="compositionally biased region" description="Low complexity" evidence="1">
    <location>
        <begin position="1470"/>
        <end position="1479"/>
    </location>
</feature>
<comment type="caution">
    <text evidence="3">The sequence shown here is derived from an EMBL/GenBank/DDBJ whole genome shotgun (WGS) entry which is preliminary data.</text>
</comment>
<dbReference type="STRING" id="1408163.A0A0F4Z524"/>
<feature type="compositionally biased region" description="Polar residues" evidence="1">
    <location>
        <begin position="197"/>
        <end position="207"/>
    </location>
</feature>
<feature type="compositionally biased region" description="Basic and acidic residues" evidence="1">
    <location>
        <begin position="461"/>
        <end position="476"/>
    </location>
</feature>
<feature type="compositionally biased region" description="Basic and acidic residues" evidence="1">
    <location>
        <begin position="923"/>
        <end position="932"/>
    </location>
</feature>
<dbReference type="Proteomes" id="UP000053958">
    <property type="component" value="Unassembled WGS sequence"/>
</dbReference>
<feature type="compositionally biased region" description="Polar residues" evidence="1">
    <location>
        <begin position="675"/>
        <end position="685"/>
    </location>
</feature>
<feature type="compositionally biased region" description="Polar residues" evidence="1">
    <location>
        <begin position="488"/>
        <end position="499"/>
    </location>
</feature>
<dbReference type="GeneID" id="25313028"/>
<feature type="compositionally biased region" description="Low complexity" evidence="1">
    <location>
        <begin position="277"/>
        <end position="292"/>
    </location>
</feature>
<protein>
    <recommendedName>
        <fullName evidence="5">Methyltransferase type 11 domain-containing protein</fullName>
    </recommendedName>
</protein>
<dbReference type="EMBL" id="LASV01000039">
    <property type="protein sequence ID" value="KKA24993.1"/>
    <property type="molecule type" value="Genomic_DNA"/>
</dbReference>
<evidence type="ECO:0000313" key="4">
    <source>
        <dbReference type="Proteomes" id="UP000053958"/>
    </source>
</evidence>
<feature type="compositionally biased region" description="Polar residues" evidence="1">
    <location>
        <begin position="259"/>
        <end position="270"/>
    </location>
</feature>
<evidence type="ECO:0000256" key="2">
    <source>
        <dbReference type="SAM" id="Phobius"/>
    </source>
</evidence>
<evidence type="ECO:0000313" key="3">
    <source>
        <dbReference type="EMBL" id="KKA24993.1"/>
    </source>
</evidence>
<accession>A0A0F4Z524</accession>
<feature type="region of interest" description="Disordered" evidence="1">
    <location>
        <begin position="645"/>
        <end position="773"/>
    </location>
</feature>
<feature type="compositionally biased region" description="Polar residues" evidence="1">
    <location>
        <begin position="948"/>
        <end position="964"/>
    </location>
</feature>
<reference evidence="3 4" key="1">
    <citation type="submission" date="2015-04" db="EMBL/GenBank/DDBJ databases">
        <authorList>
            <person name="Heijne W.H."/>
            <person name="Fedorova N.D."/>
            <person name="Nierman W.C."/>
            <person name="Vollebregt A.W."/>
            <person name="Zhao Z."/>
            <person name="Wu L."/>
            <person name="Kumar M."/>
            <person name="Stam H."/>
            <person name="van den Berg M.A."/>
            <person name="Pel H.J."/>
        </authorList>
    </citation>
    <scope>NUCLEOTIDE SEQUENCE [LARGE SCALE GENOMIC DNA]</scope>
    <source>
        <strain evidence="3 4">CBS 393.64</strain>
    </source>
</reference>
<feature type="compositionally biased region" description="Low complexity" evidence="1">
    <location>
        <begin position="584"/>
        <end position="614"/>
    </location>
</feature>
<feature type="region of interest" description="Disordered" evidence="1">
    <location>
        <begin position="1065"/>
        <end position="1123"/>
    </location>
</feature>
<dbReference type="OrthoDB" id="5382952at2759"/>
<feature type="compositionally biased region" description="Basic and acidic residues" evidence="1">
    <location>
        <begin position="704"/>
        <end position="715"/>
    </location>
</feature>
<feature type="compositionally biased region" description="Basic and acidic residues" evidence="1">
    <location>
        <begin position="375"/>
        <end position="404"/>
    </location>
</feature>
<feature type="compositionally biased region" description="Polar residues" evidence="1">
    <location>
        <begin position="516"/>
        <end position="533"/>
    </location>
</feature>
<dbReference type="InterPro" id="IPR029063">
    <property type="entry name" value="SAM-dependent_MTases_sf"/>
</dbReference>
<feature type="region of interest" description="Disordered" evidence="1">
    <location>
        <begin position="836"/>
        <end position="873"/>
    </location>
</feature>
<feature type="compositionally biased region" description="Polar residues" evidence="1">
    <location>
        <begin position="51"/>
        <end position="65"/>
    </location>
</feature>
<feature type="compositionally biased region" description="Polar residues" evidence="1">
    <location>
        <begin position="414"/>
        <end position="425"/>
    </location>
</feature>
<keyword evidence="4" id="KW-1185">Reference proteome</keyword>
<evidence type="ECO:0008006" key="5">
    <source>
        <dbReference type="Google" id="ProtNLM"/>
    </source>
</evidence>
<gene>
    <name evidence="3" type="ORF">T310_0974</name>
</gene>
<feature type="transmembrane region" description="Helical" evidence="2">
    <location>
        <begin position="1692"/>
        <end position="1719"/>
    </location>
</feature>
<feature type="region of interest" description="Disordered" evidence="1">
    <location>
        <begin position="895"/>
        <end position="1000"/>
    </location>
</feature>
<organism evidence="3 4">
    <name type="scientific">Rasamsonia emersonii (strain ATCC 16479 / CBS 393.64 / IMI 116815)</name>
    <dbReference type="NCBI Taxonomy" id="1408163"/>
    <lineage>
        <taxon>Eukaryota</taxon>
        <taxon>Fungi</taxon>
        <taxon>Dikarya</taxon>
        <taxon>Ascomycota</taxon>
        <taxon>Pezizomycotina</taxon>
        <taxon>Eurotiomycetes</taxon>
        <taxon>Eurotiomycetidae</taxon>
        <taxon>Eurotiales</taxon>
        <taxon>Trichocomaceae</taxon>
        <taxon>Rasamsonia</taxon>
    </lineage>
</organism>
<keyword evidence="2" id="KW-1133">Transmembrane helix</keyword>